<dbReference type="SUPFAM" id="SSF56112">
    <property type="entry name" value="Protein kinase-like (PK-like)"/>
    <property type="match status" value="1"/>
</dbReference>
<dbReference type="EMBL" id="UINC01119269">
    <property type="protein sequence ID" value="SVC92967.1"/>
    <property type="molecule type" value="Genomic_DNA"/>
</dbReference>
<protein>
    <recommendedName>
        <fullName evidence="1">Aminoglycoside phosphotransferase domain-containing protein</fullName>
    </recommendedName>
</protein>
<name>A0A382R738_9ZZZZ</name>
<evidence type="ECO:0000313" key="2">
    <source>
        <dbReference type="EMBL" id="SVC92967.1"/>
    </source>
</evidence>
<dbReference type="Pfam" id="PF01636">
    <property type="entry name" value="APH"/>
    <property type="match status" value="1"/>
</dbReference>
<feature type="domain" description="Aminoglycoside phosphotransferase" evidence="1">
    <location>
        <begin position="67"/>
        <end position="128"/>
    </location>
</feature>
<evidence type="ECO:0000259" key="1">
    <source>
        <dbReference type="Pfam" id="PF01636"/>
    </source>
</evidence>
<proteinExistence type="predicted"/>
<dbReference type="InterPro" id="IPR011009">
    <property type="entry name" value="Kinase-like_dom_sf"/>
</dbReference>
<accession>A0A382R738</accession>
<organism evidence="2">
    <name type="scientific">marine metagenome</name>
    <dbReference type="NCBI Taxonomy" id="408172"/>
    <lineage>
        <taxon>unclassified sequences</taxon>
        <taxon>metagenomes</taxon>
        <taxon>ecological metagenomes</taxon>
    </lineage>
</organism>
<dbReference type="Gene3D" id="3.90.1200.10">
    <property type="match status" value="1"/>
</dbReference>
<sequence>EAINEMIKIHCCSKPKNISLLNKGKCISQMHLFEKWFLKRFLGFNLSKEQNSILNKVYKIIEEIFFNQPQVLCHFDFESRNLLLLPNGDVGVLDFQDAVIGPIFLDPVSLLKDLNFRSTDQALNDCLEMYTSKAEEKGLLSNLDEENYLRCFDFTGLQRQLRILGTLSRLHLRDGKSHRLPDLNKTLNFISETASRYEELEDFFQLVQKKIFPELNKVLRILK</sequence>
<dbReference type="InterPro" id="IPR002575">
    <property type="entry name" value="Aminoglycoside_PTrfase"/>
</dbReference>
<feature type="non-terminal residue" evidence="2">
    <location>
        <position position="1"/>
    </location>
</feature>
<reference evidence="2" key="1">
    <citation type="submission" date="2018-05" db="EMBL/GenBank/DDBJ databases">
        <authorList>
            <person name="Lanie J.A."/>
            <person name="Ng W.-L."/>
            <person name="Kazmierczak K.M."/>
            <person name="Andrzejewski T.M."/>
            <person name="Davidsen T.M."/>
            <person name="Wayne K.J."/>
            <person name="Tettelin H."/>
            <person name="Glass J.I."/>
            <person name="Rusch D."/>
            <person name="Podicherti R."/>
            <person name="Tsui H.-C.T."/>
            <person name="Winkler M.E."/>
        </authorList>
    </citation>
    <scope>NUCLEOTIDE SEQUENCE</scope>
</reference>
<dbReference type="AlphaFoldDB" id="A0A382R738"/>
<gene>
    <name evidence="2" type="ORF">METZ01_LOCUS345821</name>
</gene>